<dbReference type="InterPro" id="IPR003779">
    <property type="entry name" value="CMD-like"/>
</dbReference>
<keyword evidence="3" id="KW-1185">Reference proteome</keyword>
<name>A0A841PEZ4_9HYPH</name>
<dbReference type="Gene3D" id="1.20.1290.10">
    <property type="entry name" value="AhpD-like"/>
    <property type="match status" value="1"/>
</dbReference>
<keyword evidence="2" id="KW-0575">Peroxidase</keyword>
<dbReference type="SUPFAM" id="SSF69118">
    <property type="entry name" value="AhpD-like"/>
    <property type="match status" value="1"/>
</dbReference>
<keyword evidence="2" id="KW-0560">Oxidoreductase</keyword>
<dbReference type="Pfam" id="PF02627">
    <property type="entry name" value="CMD"/>
    <property type="match status" value="1"/>
</dbReference>
<dbReference type="AlphaFoldDB" id="A0A841PEZ4"/>
<evidence type="ECO:0000313" key="2">
    <source>
        <dbReference type="EMBL" id="MBB6412153.1"/>
    </source>
</evidence>
<proteinExistence type="predicted"/>
<organism evidence="2 3">
    <name type="scientific">Mesorhizobium sangaii</name>
    <dbReference type="NCBI Taxonomy" id="505389"/>
    <lineage>
        <taxon>Bacteria</taxon>
        <taxon>Pseudomonadati</taxon>
        <taxon>Pseudomonadota</taxon>
        <taxon>Alphaproteobacteria</taxon>
        <taxon>Hyphomicrobiales</taxon>
        <taxon>Phyllobacteriaceae</taxon>
        <taxon>Mesorhizobium</taxon>
    </lineage>
</organism>
<protein>
    <submittedName>
        <fullName evidence="2">AhpD family alkylhydroperoxidase</fullName>
    </submittedName>
</protein>
<dbReference type="GO" id="GO:0051920">
    <property type="term" value="F:peroxiredoxin activity"/>
    <property type="evidence" value="ECO:0007669"/>
    <property type="project" value="InterPro"/>
</dbReference>
<evidence type="ECO:0000313" key="3">
    <source>
        <dbReference type="Proteomes" id="UP000556329"/>
    </source>
</evidence>
<reference evidence="2 3" key="1">
    <citation type="submission" date="2020-08" db="EMBL/GenBank/DDBJ databases">
        <title>Genomic Encyclopedia of Type Strains, Phase IV (KMG-IV): sequencing the most valuable type-strain genomes for metagenomic binning, comparative biology and taxonomic classification.</title>
        <authorList>
            <person name="Goeker M."/>
        </authorList>
    </citation>
    <scope>NUCLEOTIDE SEQUENCE [LARGE SCALE GENOMIC DNA]</scope>
    <source>
        <strain evidence="2 3">DSM 100039</strain>
    </source>
</reference>
<dbReference type="PANTHER" id="PTHR35446:SF2">
    <property type="entry name" value="CARBOXYMUCONOLACTONE DECARBOXYLASE-LIKE DOMAIN-CONTAINING PROTEIN"/>
    <property type="match status" value="1"/>
</dbReference>
<feature type="domain" description="Carboxymuconolactone decarboxylase-like" evidence="1">
    <location>
        <begin position="46"/>
        <end position="126"/>
    </location>
</feature>
<dbReference type="RefSeq" id="WP_184875035.1">
    <property type="nucleotide sequence ID" value="NZ_JACHEF010000005.1"/>
</dbReference>
<accession>A0A841PEZ4</accession>
<dbReference type="EMBL" id="JACHEF010000005">
    <property type="protein sequence ID" value="MBB6412153.1"/>
    <property type="molecule type" value="Genomic_DNA"/>
</dbReference>
<dbReference type="InterPro" id="IPR029032">
    <property type="entry name" value="AhpD-like"/>
</dbReference>
<dbReference type="NCBIfam" id="TIGR00778">
    <property type="entry name" value="ahpD_dom"/>
    <property type="match status" value="1"/>
</dbReference>
<dbReference type="Proteomes" id="UP000556329">
    <property type="component" value="Unassembled WGS sequence"/>
</dbReference>
<gene>
    <name evidence="2" type="ORF">HNQ71_004843</name>
</gene>
<comment type="caution">
    <text evidence="2">The sequence shown here is derived from an EMBL/GenBank/DDBJ whole genome shotgun (WGS) entry which is preliminary data.</text>
</comment>
<dbReference type="InterPro" id="IPR004675">
    <property type="entry name" value="AhpD_core"/>
</dbReference>
<evidence type="ECO:0000259" key="1">
    <source>
        <dbReference type="Pfam" id="PF02627"/>
    </source>
</evidence>
<dbReference type="PANTHER" id="PTHR35446">
    <property type="entry name" value="SI:CH211-175M2.5"/>
    <property type="match status" value="1"/>
</dbReference>
<sequence length="135" mass="14770">MATTKLLSDTEVEKIPAVKAVFDDIRATRKSDFVNNFWRGLANDPPALKRIWEQLKVVMVADSAIDPLTKEMIYIAVSTANGCSYCVHSHTAAARAKGMTDAQHGELVSIIGLAGQTNHMVTAMQIPVDPQFEVK</sequence>